<evidence type="ECO:0000313" key="2">
    <source>
        <dbReference type="EMBL" id="TDR39778.1"/>
    </source>
</evidence>
<reference evidence="2 3" key="1">
    <citation type="submission" date="2019-03" db="EMBL/GenBank/DDBJ databases">
        <title>Genomic Encyclopedia of Type Strains, Phase IV (KMG-IV): sequencing the most valuable type-strain genomes for metagenomic binning, comparative biology and taxonomic classification.</title>
        <authorList>
            <person name="Goeker M."/>
        </authorList>
    </citation>
    <scope>NUCLEOTIDE SEQUENCE [LARGE SCALE GENOMIC DNA]</scope>
    <source>
        <strain evidence="2 3">DSM 21667</strain>
    </source>
</reference>
<dbReference type="Gene3D" id="3.10.450.590">
    <property type="match status" value="1"/>
</dbReference>
<feature type="domain" description="Serine aminopeptidase S33" evidence="1">
    <location>
        <begin position="178"/>
        <end position="389"/>
    </location>
</feature>
<protein>
    <recommendedName>
        <fullName evidence="1">Serine aminopeptidase S33 domain-containing protein</fullName>
    </recommendedName>
</protein>
<dbReference type="InterPro" id="IPR022742">
    <property type="entry name" value="Hydrolase_4"/>
</dbReference>
<dbReference type="Gene3D" id="3.40.50.1820">
    <property type="entry name" value="alpha/beta hydrolase"/>
    <property type="match status" value="1"/>
</dbReference>
<comment type="caution">
    <text evidence="2">The sequence shown here is derived from an EMBL/GenBank/DDBJ whole genome shotgun (WGS) entry which is preliminary data.</text>
</comment>
<dbReference type="GO" id="GO:0052689">
    <property type="term" value="F:carboxylic ester hydrolase activity"/>
    <property type="evidence" value="ECO:0007669"/>
    <property type="project" value="TreeGrafter"/>
</dbReference>
<dbReference type="EMBL" id="SNZH01000015">
    <property type="protein sequence ID" value="TDR39778.1"/>
    <property type="molecule type" value="Genomic_DNA"/>
</dbReference>
<organism evidence="2 3">
    <name type="scientific">Tahibacter aquaticus</name>
    <dbReference type="NCBI Taxonomy" id="520092"/>
    <lineage>
        <taxon>Bacteria</taxon>
        <taxon>Pseudomonadati</taxon>
        <taxon>Pseudomonadota</taxon>
        <taxon>Gammaproteobacteria</taxon>
        <taxon>Lysobacterales</taxon>
        <taxon>Rhodanobacteraceae</taxon>
        <taxon>Tahibacter</taxon>
    </lineage>
</organism>
<dbReference type="PANTHER" id="PTHR43265:SF1">
    <property type="entry name" value="ESTERASE ESTD"/>
    <property type="match status" value="1"/>
</dbReference>
<gene>
    <name evidence="2" type="ORF">DFR29_115168</name>
</gene>
<keyword evidence="3" id="KW-1185">Reference proteome</keyword>
<sequence>MADDAASACIAKGNALVAALAAGDASKATVDFDATMRAALPPETLAAVWVATVAKSGAYEGGDTAVAARGNETAPHLAVIPLRFAHAALNAVVACDAAGAVAGFHLVPRPAAQSPPVALESGAFSTEALTVGAEGVQLGATLYRPRTASAAAPAVLLLAGSGPQDRNSTLGATKPLRDLAEGLAKQGIVVLTYDKRTLAHPDRAIATVNDEVIDDAAAALHQLASLPGVDKKRVFVLGHSWGGTLAPRVATRAHGVAGLVLLAASVEPLEEAYRRQLRFLAERDGQVDDSELAELAKADAEARRLDDLRHGKAVEGRLPFGIPAAYWQDLAGYDPVAVARSLGVPVLALWAGRDYQVPAEPARDRWVQGFSGRTELAVHVYPTLGHTFMPMSDPPEPARLLEAGHVEPEVVLRVAQWISRVKPTSP</sequence>
<name>A0A4R6YPM9_9GAMM</name>
<dbReference type="Proteomes" id="UP000295293">
    <property type="component" value="Unassembled WGS sequence"/>
</dbReference>
<evidence type="ECO:0000259" key="1">
    <source>
        <dbReference type="Pfam" id="PF12146"/>
    </source>
</evidence>
<dbReference type="Pfam" id="PF12146">
    <property type="entry name" value="Hydrolase_4"/>
    <property type="match status" value="1"/>
</dbReference>
<proteinExistence type="predicted"/>
<accession>A0A4R6YPM9</accession>
<dbReference type="InterPro" id="IPR053145">
    <property type="entry name" value="AB_hydrolase_Est10"/>
</dbReference>
<dbReference type="InterPro" id="IPR029058">
    <property type="entry name" value="AB_hydrolase_fold"/>
</dbReference>
<dbReference type="AlphaFoldDB" id="A0A4R6YPM9"/>
<dbReference type="PANTHER" id="PTHR43265">
    <property type="entry name" value="ESTERASE ESTD"/>
    <property type="match status" value="1"/>
</dbReference>
<evidence type="ECO:0000313" key="3">
    <source>
        <dbReference type="Proteomes" id="UP000295293"/>
    </source>
</evidence>
<dbReference type="SUPFAM" id="SSF53474">
    <property type="entry name" value="alpha/beta-Hydrolases"/>
    <property type="match status" value="1"/>
</dbReference>